<organism evidence="1 2">
    <name type="scientific">Sulfurimicrobium lacus</name>
    <dbReference type="NCBI Taxonomy" id="2715678"/>
    <lineage>
        <taxon>Bacteria</taxon>
        <taxon>Pseudomonadati</taxon>
        <taxon>Pseudomonadota</taxon>
        <taxon>Betaproteobacteria</taxon>
        <taxon>Nitrosomonadales</taxon>
        <taxon>Sulfuricellaceae</taxon>
        <taxon>Sulfurimicrobium</taxon>
    </lineage>
</organism>
<sequence length="71" mass="8060">MSALETQEGGSHYKDLKIQPIEFIHANGIPFAEGSVIKYVTRWRNKNGVADLKKARHFIDLLIELEEKAHG</sequence>
<accession>A0A6F8VDI6</accession>
<dbReference type="Pfam" id="PF11753">
    <property type="entry name" value="DUF3310"/>
    <property type="match status" value="1"/>
</dbReference>
<reference evidence="2" key="1">
    <citation type="submission" date="2020-03" db="EMBL/GenBank/DDBJ databases">
        <title>Complete genome sequence of sulfur-oxidizing bacterium skT11.</title>
        <authorList>
            <person name="Kanda M."/>
            <person name="Kojima H."/>
            <person name="Fukui M."/>
        </authorList>
    </citation>
    <scope>NUCLEOTIDE SEQUENCE [LARGE SCALE GENOMIC DNA]</scope>
    <source>
        <strain evidence="2">skT11</strain>
    </source>
</reference>
<keyword evidence="2" id="KW-1185">Reference proteome</keyword>
<evidence type="ECO:0000313" key="1">
    <source>
        <dbReference type="EMBL" id="BCB27022.1"/>
    </source>
</evidence>
<dbReference type="RefSeq" id="WP_173063909.1">
    <property type="nucleotide sequence ID" value="NZ_AP022853.1"/>
</dbReference>
<protein>
    <recommendedName>
        <fullName evidence="3">DUF3310 domain-containing protein</fullName>
    </recommendedName>
</protein>
<name>A0A6F8VDI6_9PROT</name>
<dbReference type="Proteomes" id="UP000502260">
    <property type="component" value="Chromosome"/>
</dbReference>
<evidence type="ECO:0008006" key="3">
    <source>
        <dbReference type="Google" id="ProtNLM"/>
    </source>
</evidence>
<dbReference type="KEGG" id="slac:SKTS_19080"/>
<dbReference type="EMBL" id="AP022853">
    <property type="protein sequence ID" value="BCB27022.1"/>
    <property type="molecule type" value="Genomic_DNA"/>
</dbReference>
<dbReference type="AlphaFoldDB" id="A0A6F8VDI6"/>
<proteinExistence type="predicted"/>
<gene>
    <name evidence="1" type="ORF">SKTS_19080</name>
</gene>
<dbReference type="InterPro" id="IPR021739">
    <property type="entry name" value="SaV-like"/>
</dbReference>
<evidence type="ECO:0000313" key="2">
    <source>
        <dbReference type="Proteomes" id="UP000502260"/>
    </source>
</evidence>